<feature type="region of interest" description="Disordered" evidence="12">
    <location>
        <begin position="29"/>
        <end position="53"/>
    </location>
</feature>
<dbReference type="PANTHER" id="PTHR11537">
    <property type="entry name" value="VOLTAGE-GATED POTASSIUM CHANNEL"/>
    <property type="match status" value="1"/>
</dbReference>
<dbReference type="InterPro" id="IPR003968">
    <property type="entry name" value="K_chnl_volt-dep_Kv"/>
</dbReference>
<evidence type="ECO:0000256" key="3">
    <source>
        <dbReference type="ARBA" id="ARBA00022538"/>
    </source>
</evidence>
<evidence type="ECO:0000256" key="9">
    <source>
        <dbReference type="ARBA" id="ARBA00023065"/>
    </source>
</evidence>
<keyword evidence="2" id="KW-0813">Transport</keyword>
<evidence type="ECO:0000256" key="8">
    <source>
        <dbReference type="ARBA" id="ARBA00022989"/>
    </source>
</evidence>
<evidence type="ECO:0000256" key="10">
    <source>
        <dbReference type="ARBA" id="ARBA00023136"/>
    </source>
</evidence>
<feature type="transmembrane region" description="Helical" evidence="13">
    <location>
        <begin position="378"/>
        <end position="394"/>
    </location>
</feature>
<dbReference type="InterPro" id="IPR000210">
    <property type="entry name" value="BTB/POZ_dom"/>
</dbReference>
<dbReference type="SUPFAM" id="SSF54695">
    <property type="entry name" value="POZ domain"/>
    <property type="match status" value="1"/>
</dbReference>
<dbReference type="InterPro" id="IPR028325">
    <property type="entry name" value="VG_K_chnl"/>
</dbReference>
<evidence type="ECO:0000256" key="1">
    <source>
        <dbReference type="ARBA" id="ARBA00004141"/>
    </source>
</evidence>
<keyword evidence="3" id="KW-0633">Potassium transport</keyword>
<dbReference type="PRINTS" id="PR01491">
    <property type="entry name" value="KVCHANNEL"/>
</dbReference>
<accession>A0A813Y4P9</accession>
<evidence type="ECO:0000256" key="11">
    <source>
        <dbReference type="ARBA" id="ARBA00023303"/>
    </source>
</evidence>
<dbReference type="InterPro" id="IPR003131">
    <property type="entry name" value="T1-type_BTB"/>
</dbReference>
<evidence type="ECO:0000256" key="7">
    <source>
        <dbReference type="ARBA" id="ARBA00022958"/>
    </source>
</evidence>
<comment type="caution">
    <text evidence="15">The sequence shown here is derived from an EMBL/GenBank/DDBJ whole genome shotgun (WGS) entry which is preliminary data.</text>
</comment>
<keyword evidence="5" id="KW-0631">Potassium channel</keyword>
<proteinExistence type="predicted"/>
<dbReference type="GO" id="GO:0005250">
    <property type="term" value="F:A-type (transient outward) potassium channel activity"/>
    <property type="evidence" value="ECO:0007669"/>
    <property type="project" value="TreeGrafter"/>
</dbReference>
<evidence type="ECO:0000256" key="5">
    <source>
        <dbReference type="ARBA" id="ARBA00022826"/>
    </source>
</evidence>
<feature type="transmembrane region" description="Helical" evidence="13">
    <location>
        <begin position="406"/>
        <end position="427"/>
    </location>
</feature>
<feature type="transmembrane region" description="Helical" evidence="13">
    <location>
        <begin position="279"/>
        <end position="300"/>
    </location>
</feature>
<organism evidence="15 16">
    <name type="scientific">Adineta ricciae</name>
    <name type="common">Rotifer</name>
    <dbReference type="NCBI Taxonomy" id="249248"/>
    <lineage>
        <taxon>Eukaryota</taxon>
        <taxon>Metazoa</taxon>
        <taxon>Spiralia</taxon>
        <taxon>Gnathifera</taxon>
        <taxon>Rotifera</taxon>
        <taxon>Eurotatoria</taxon>
        <taxon>Bdelloidea</taxon>
        <taxon>Adinetida</taxon>
        <taxon>Adinetidae</taxon>
        <taxon>Adineta</taxon>
    </lineage>
</organism>
<feature type="transmembrane region" description="Helical" evidence="13">
    <location>
        <begin position="716"/>
        <end position="736"/>
    </location>
</feature>
<evidence type="ECO:0000313" key="15">
    <source>
        <dbReference type="EMBL" id="CAF0877458.1"/>
    </source>
</evidence>
<feature type="transmembrane region" description="Helical" evidence="13">
    <location>
        <begin position="246"/>
        <end position="267"/>
    </location>
</feature>
<dbReference type="Gene3D" id="1.10.287.70">
    <property type="match status" value="1"/>
</dbReference>
<keyword evidence="6" id="KW-0851">Voltage-gated channel</keyword>
<dbReference type="Pfam" id="PF02214">
    <property type="entry name" value="BTB_2"/>
    <property type="match status" value="1"/>
</dbReference>
<feature type="transmembrane region" description="Helical" evidence="13">
    <location>
        <begin position="345"/>
        <end position="366"/>
    </location>
</feature>
<feature type="domain" description="BTB" evidence="14">
    <location>
        <begin position="60"/>
        <end position="129"/>
    </location>
</feature>
<feature type="transmembrane region" description="Helical" evidence="13">
    <location>
        <begin position="207"/>
        <end position="226"/>
    </location>
</feature>
<dbReference type="Pfam" id="PF00520">
    <property type="entry name" value="Ion_trans"/>
    <property type="match status" value="1"/>
</dbReference>
<evidence type="ECO:0000256" key="12">
    <source>
        <dbReference type="SAM" id="MobiDB-lite"/>
    </source>
</evidence>
<evidence type="ECO:0000259" key="14">
    <source>
        <dbReference type="PROSITE" id="PS50097"/>
    </source>
</evidence>
<dbReference type="InterPro" id="IPR005821">
    <property type="entry name" value="Ion_trans_dom"/>
</dbReference>
<dbReference type="FunFam" id="1.10.287.70:FF:000028">
    <property type="entry name" value="potassium voltage-gated channel subfamily D member 3"/>
    <property type="match status" value="1"/>
</dbReference>
<dbReference type="GO" id="GO:0001508">
    <property type="term" value="P:action potential"/>
    <property type="evidence" value="ECO:0007669"/>
    <property type="project" value="TreeGrafter"/>
</dbReference>
<dbReference type="PRINTS" id="PR01497">
    <property type="entry name" value="SHALCHANNEL"/>
</dbReference>
<evidence type="ECO:0000256" key="13">
    <source>
        <dbReference type="SAM" id="Phobius"/>
    </source>
</evidence>
<keyword evidence="11" id="KW-0407">Ion channel</keyword>
<dbReference type="Proteomes" id="UP000663852">
    <property type="component" value="Unassembled WGS sequence"/>
</dbReference>
<dbReference type="OrthoDB" id="433309at2759"/>
<keyword evidence="8 13" id="KW-1133">Transmembrane helix</keyword>
<dbReference type="Pfam" id="PF11601">
    <property type="entry name" value="Shal-type"/>
    <property type="match status" value="1"/>
</dbReference>
<dbReference type="AlphaFoldDB" id="A0A813Y4P9"/>
<evidence type="ECO:0000313" key="16">
    <source>
        <dbReference type="Proteomes" id="UP000663852"/>
    </source>
</evidence>
<dbReference type="PRINTS" id="PR00169">
    <property type="entry name" value="KCHANNEL"/>
</dbReference>
<dbReference type="InterPro" id="IPR003975">
    <property type="entry name" value="K_chnl_volt-dep_Kv4"/>
</dbReference>
<dbReference type="InterPro" id="IPR027359">
    <property type="entry name" value="Volt_channel_dom_sf"/>
</dbReference>
<sequence>MASVAAWLPFARAAAIGWVPLAKNPLPPPPFRTPTHGVSPSSPSTSTTSVTATTVGERRCDEKIIINVSGRRFECWRSTLEKYPDSLLGSNEKEFFYDEDTREYFFDRDPDVFRVILNFYRTGKLHYPKHECIAAYDEELAFFGILPDIIGDCCYEDYRDRKRENTERLIDDRLHEDEDKIQPKPQSIRETMWRAFENPQVSTMASVFYYVTGFFIAVSVIANVLDTVACGPDPETGYPRSCGERFARQFFCLDTACVMIFTVEYFLRLYAAPDRLKFVRSVMSVIDVVAIMPYYIGLFMNQKGEVSGAFVTLRVFRVFRIFKFSRHSQGLRVLGYTLKSCASELGFLLFSLTMAIIIFATVIYYAEKSVVHTKFTSIPAAFWYTIVTMTTLGYGDMVPKTWAGKLVGGVCSLSGVLVIALPVPVIVSNFSRIYHQSQRADKMKAQRKARQTRIRLARNATSNAFVAAKKHREQHADDANSPADKNLVNPFELQHHHLLQCLELTTDREFVEMGPDALMNSGGRTSFTAGTNNMTGLSRFGSPSSRLLLNRRRWWCCGVRTRGKNSYKYSTDRANNNNNLNTDGNELDAELDDFQLPLALTPRASTTLLPQSTSTNVIQPQSTPIVGSSLQHDVVLHSNADEPLLPAGDRFDLNHPLDPEYRSLLSRKANSLSTVYEHGSGQDAALGYPTFLYAQKRTLMNKKHYHSECHVGNSPIVMLLVLTYMPYIVTQSILYLL</sequence>
<dbReference type="FunFam" id="1.20.120.350:FF:000016">
    <property type="entry name" value="Potassium voltage-gated channel subfamily D member 3"/>
    <property type="match status" value="1"/>
</dbReference>
<keyword evidence="7" id="KW-0630">Potassium</keyword>
<comment type="subcellular location">
    <subcellularLocation>
        <location evidence="1">Membrane</location>
        <topology evidence="1">Multi-pass membrane protein</topology>
    </subcellularLocation>
</comment>
<dbReference type="SMART" id="SM00225">
    <property type="entry name" value="BTB"/>
    <property type="match status" value="1"/>
</dbReference>
<gene>
    <name evidence="15" type="ORF">EDS130_LOCUS8612</name>
</gene>
<feature type="compositionally biased region" description="Low complexity" evidence="12">
    <location>
        <begin position="33"/>
        <end position="53"/>
    </location>
</feature>
<reference evidence="15" key="1">
    <citation type="submission" date="2021-02" db="EMBL/GenBank/DDBJ databases">
        <authorList>
            <person name="Nowell W R."/>
        </authorList>
    </citation>
    <scope>NUCLEOTIDE SEQUENCE</scope>
</reference>
<dbReference type="EMBL" id="CAJNOJ010000028">
    <property type="protein sequence ID" value="CAF0877458.1"/>
    <property type="molecule type" value="Genomic_DNA"/>
</dbReference>
<dbReference type="FunFam" id="3.30.710.10:FF:000004">
    <property type="entry name" value="Potassium voltage-gated channel subfamily D member 3"/>
    <property type="match status" value="1"/>
</dbReference>
<evidence type="ECO:0000256" key="4">
    <source>
        <dbReference type="ARBA" id="ARBA00022692"/>
    </source>
</evidence>
<evidence type="ECO:0000256" key="6">
    <source>
        <dbReference type="ARBA" id="ARBA00022882"/>
    </source>
</evidence>
<dbReference type="SUPFAM" id="SSF81324">
    <property type="entry name" value="Voltage-gated potassium channels"/>
    <property type="match status" value="1"/>
</dbReference>
<dbReference type="GO" id="GO:0051260">
    <property type="term" value="P:protein homooligomerization"/>
    <property type="evidence" value="ECO:0007669"/>
    <property type="project" value="InterPro"/>
</dbReference>
<dbReference type="Pfam" id="PF11879">
    <property type="entry name" value="DUF3399"/>
    <property type="match status" value="1"/>
</dbReference>
<dbReference type="PROSITE" id="PS50097">
    <property type="entry name" value="BTB"/>
    <property type="match status" value="1"/>
</dbReference>
<keyword evidence="4 13" id="KW-0812">Transmembrane</keyword>
<dbReference type="Gene3D" id="3.30.710.10">
    <property type="entry name" value="Potassium Channel Kv1.1, Chain A"/>
    <property type="match status" value="1"/>
</dbReference>
<dbReference type="PANTHER" id="PTHR11537:SF105">
    <property type="entry name" value="POTASSIUM VOLTAGE-GATED CHANNEL PROTEIN SHAL"/>
    <property type="match status" value="1"/>
</dbReference>
<keyword evidence="9" id="KW-0406">Ion transport</keyword>
<dbReference type="GO" id="GO:0008076">
    <property type="term" value="C:voltage-gated potassium channel complex"/>
    <property type="evidence" value="ECO:0007669"/>
    <property type="project" value="InterPro"/>
</dbReference>
<dbReference type="InterPro" id="IPR021645">
    <property type="entry name" value="Shal-type_N"/>
</dbReference>
<keyword evidence="10 13" id="KW-0472">Membrane</keyword>
<name>A0A813Y4P9_ADIRI</name>
<dbReference type="Gene3D" id="1.20.120.350">
    <property type="entry name" value="Voltage-gated potassium channels. Chain C"/>
    <property type="match status" value="1"/>
</dbReference>
<protein>
    <recommendedName>
        <fullName evidence="14">BTB domain-containing protein</fullName>
    </recommendedName>
</protein>
<dbReference type="InterPro" id="IPR024587">
    <property type="entry name" value="K_chnl_volt-dep_Kv4_C"/>
</dbReference>
<evidence type="ECO:0000256" key="2">
    <source>
        <dbReference type="ARBA" id="ARBA00022448"/>
    </source>
</evidence>
<dbReference type="InterPro" id="IPR011333">
    <property type="entry name" value="SKP1/BTB/POZ_sf"/>
</dbReference>